<dbReference type="InterPro" id="IPR001094">
    <property type="entry name" value="Flavdoxin-like"/>
</dbReference>
<dbReference type="InterPro" id="IPR008254">
    <property type="entry name" value="Flavodoxin/NO_synth"/>
</dbReference>
<dbReference type="AlphaFoldDB" id="A0A063Y2U5"/>
<keyword evidence="3" id="KW-0249">Electron transport</keyword>
<keyword evidence="8" id="KW-0560">Oxidoreductase</keyword>
<dbReference type="EC" id="1.6.2.4" evidence="4"/>
<dbReference type="PRINTS" id="PR00369">
    <property type="entry name" value="FLAVODOXIN"/>
</dbReference>
<feature type="domain" description="Flavodoxin-like" evidence="6">
    <location>
        <begin position="127"/>
        <end position="261"/>
    </location>
</feature>
<dbReference type="PATRIC" id="fig|267850.7.peg.1599"/>
<keyword evidence="3" id="KW-0813">Transport</keyword>
<dbReference type="Gene3D" id="2.40.30.10">
    <property type="entry name" value="Translation factors"/>
    <property type="match status" value="1"/>
</dbReference>
<dbReference type="SUPFAM" id="SSF52343">
    <property type="entry name" value="Ferredoxin reductase-like, C-terminal NADP-linked domain"/>
    <property type="match status" value="1"/>
</dbReference>
<dbReference type="InterPro" id="IPR039261">
    <property type="entry name" value="FNR_nucleotide-bd"/>
</dbReference>
<dbReference type="PROSITE" id="PS51384">
    <property type="entry name" value="FAD_FR"/>
    <property type="match status" value="1"/>
</dbReference>
<evidence type="ECO:0000313" key="8">
    <source>
        <dbReference type="EMBL" id="KDE39984.1"/>
    </source>
</evidence>
<evidence type="ECO:0000259" key="6">
    <source>
        <dbReference type="PROSITE" id="PS50902"/>
    </source>
</evidence>
<dbReference type="PROSITE" id="PS50902">
    <property type="entry name" value="FLAVODOXIN_LIKE"/>
    <property type="match status" value="1"/>
</dbReference>
<keyword evidence="2" id="KW-0288">FMN</keyword>
<keyword evidence="1" id="KW-0285">Flavoprotein</keyword>
<dbReference type="GO" id="GO:0050660">
    <property type="term" value="F:flavin adenine dinucleotide binding"/>
    <property type="evidence" value="ECO:0007669"/>
    <property type="project" value="TreeGrafter"/>
</dbReference>
<dbReference type="InterPro" id="IPR001709">
    <property type="entry name" value="Flavoprot_Pyr_Nucl_cyt_Rdtase"/>
</dbReference>
<evidence type="ECO:0000313" key="9">
    <source>
        <dbReference type="Proteomes" id="UP000027318"/>
    </source>
</evidence>
<proteinExistence type="predicted"/>
<dbReference type="PANTHER" id="PTHR19384">
    <property type="entry name" value="NITRIC OXIDE SYNTHASE-RELATED"/>
    <property type="match status" value="1"/>
</dbReference>
<evidence type="ECO:0000256" key="3">
    <source>
        <dbReference type="ARBA" id="ARBA00022982"/>
    </source>
</evidence>
<feature type="transmembrane region" description="Helical" evidence="5">
    <location>
        <begin position="39"/>
        <end position="59"/>
    </location>
</feature>
<dbReference type="PRINTS" id="PR00371">
    <property type="entry name" value="FPNCR"/>
</dbReference>
<feature type="domain" description="FAD-binding FR-type" evidence="7">
    <location>
        <begin position="274"/>
        <end position="434"/>
    </location>
</feature>
<dbReference type="Pfam" id="PF00175">
    <property type="entry name" value="NAD_binding_1"/>
    <property type="match status" value="1"/>
</dbReference>
<feature type="transmembrane region" description="Helical" evidence="5">
    <location>
        <begin position="71"/>
        <end position="94"/>
    </location>
</feature>
<protein>
    <recommendedName>
        <fullName evidence="4">NADPH--hemoprotein reductase</fullName>
        <ecNumber evidence="4">1.6.2.4</ecNumber>
    </recommendedName>
</protein>
<dbReference type="SUPFAM" id="SSF52218">
    <property type="entry name" value="Flavoproteins"/>
    <property type="match status" value="1"/>
</dbReference>
<keyword evidence="5" id="KW-1133">Transmembrane helix</keyword>
<dbReference type="GO" id="GO:0010181">
    <property type="term" value="F:FMN binding"/>
    <property type="evidence" value="ECO:0007669"/>
    <property type="project" value="InterPro"/>
</dbReference>
<dbReference type="GO" id="GO:0003958">
    <property type="term" value="F:NADPH-hemoprotein reductase activity"/>
    <property type="evidence" value="ECO:0007669"/>
    <property type="project" value="UniProtKB-EC"/>
</dbReference>
<evidence type="ECO:0000256" key="5">
    <source>
        <dbReference type="SAM" id="Phobius"/>
    </source>
</evidence>
<comment type="caution">
    <text evidence="8">The sequence shown here is derived from an EMBL/GenBank/DDBJ whole genome shotgun (WGS) entry which is preliminary data.</text>
</comment>
<dbReference type="Pfam" id="PF00258">
    <property type="entry name" value="Flavodoxin_1"/>
    <property type="match status" value="1"/>
</dbReference>
<accession>A0A063Y2U5</accession>
<evidence type="ECO:0000256" key="1">
    <source>
        <dbReference type="ARBA" id="ARBA00022630"/>
    </source>
</evidence>
<dbReference type="STRING" id="267850.ADINL_1621"/>
<dbReference type="Proteomes" id="UP000027318">
    <property type="component" value="Unassembled WGS sequence"/>
</dbReference>
<dbReference type="PANTHER" id="PTHR19384:SF17">
    <property type="entry name" value="NADPH--CYTOCHROME P450 REDUCTASE"/>
    <property type="match status" value="1"/>
</dbReference>
<dbReference type="InterPro" id="IPR017927">
    <property type="entry name" value="FAD-bd_FR_type"/>
</dbReference>
<keyword evidence="5" id="KW-0472">Membrane</keyword>
<dbReference type="InterPro" id="IPR017938">
    <property type="entry name" value="Riboflavin_synthase-like_b-brl"/>
</dbReference>
<keyword evidence="5" id="KW-0812">Transmembrane</keyword>
<name>A0A063Y2U5_9GAMM</name>
<dbReference type="Gene3D" id="3.40.50.360">
    <property type="match status" value="1"/>
</dbReference>
<dbReference type="Gene3D" id="3.40.50.80">
    <property type="entry name" value="Nucleotide-binding domain of ferredoxin-NADP reductase (FNR) module"/>
    <property type="match status" value="1"/>
</dbReference>
<dbReference type="SUPFAM" id="SSF63380">
    <property type="entry name" value="Riboflavin synthase domain-like"/>
    <property type="match status" value="1"/>
</dbReference>
<dbReference type="InterPro" id="IPR001433">
    <property type="entry name" value="OxRdtase_FAD/NAD-bd"/>
</dbReference>
<evidence type="ECO:0000256" key="4">
    <source>
        <dbReference type="ARBA" id="ARBA00023797"/>
    </source>
</evidence>
<reference evidence="8 9" key="1">
    <citation type="journal article" date="2005" name="Int. J. Syst. Evol. Microbiol.">
        <title>Nitrincola lacisaponensis gen. nov., sp. nov., a novel alkaliphilic bacterium isolated from an alkaline, saline lake.</title>
        <authorList>
            <person name="Dimitriu P.A."/>
            <person name="Shukla S.K."/>
            <person name="Conradt J."/>
            <person name="Marquez M.C."/>
            <person name="Ventosa A."/>
            <person name="Maglia A."/>
            <person name="Peyton B.M."/>
            <person name="Pinkart H.C."/>
            <person name="Mormile M.R."/>
        </authorList>
    </citation>
    <scope>NUCLEOTIDE SEQUENCE [LARGE SCALE GENOMIC DNA]</scope>
    <source>
        <strain evidence="8 9">4CA</strain>
    </source>
</reference>
<organism evidence="8 9">
    <name type="scientific">Nitrincola lacisaponensis</name>
    <dbReference type="NCBI Taxonomy" id="267850"/>
    <lineage>
        <taxon>Bacteria</taxon>
        <taxon>Pseudomonadati</taxon>
        <taxon>Pseudomonadota</taxon>
        <taxon>Gammaproteobacteria</taxon>
        <taxon>Oceanospirillales</taxon>
        <taxon>Oceanospirillaceae</taxon>
        <taxon>Nitrincola</taxon>
    </lineage>
</organism>
<dbReference type="GO" id="GO:0005829">
    <property type="term" value="C:cytosol"/>
    <property type="evidence" value="ECO:0007669"/>
    <property type="project" value="TreeGrafter"/>
</dbReference>
<sequence>MGLLAMTGLLLLSMQLDDRFFPDAQVYYITSTEQGVLKLLQQLFWLSMASLCGALGLLLTTGLKQHWRYILLLMLALLSLLHLNASLSLSFVHSVSFRDIAPLILLLGCLIWLVRSSGKSQFEPKRWLIAYASQTGSAMQLANTLHQRILPHSQLCCCSQLDVERLSDYEHVLFVVSTCGQGDAPDTAKAFMQQLQQAVLPSKPADFSVLALGDSHYPSFCAFGHRLQQLMLAKGFQQLLPLAEVDQMDMQSVNDWWLQLPLQHQESASDPVHLAYSTATLVQNQCLNPEQISRHVHHLRLRHADLSYQPGDLLAILPRIHPEVIEQRLSLLGWSGDAEVFYHGQAERLGTLLLKLDWTDQQAATPQALIDQLKPLHERLYSIASCTEGEVDLLVRKYRRADGSTGNASGYLCSLVPGDPVLASVRVHSGFHLSHDFPLIMIAAGTGIAPFIGFLAQCQQRGSTAGHWLFFGEQFPEHDAYFADALSDFQRQGVLSQLDCVWSRQSGEYVQDRLLQKQVELREWILQRNAHIYICGSLSGFGESVIQTLQQLFDSELMKERLHTDLY</sequence>
<evidence type="ECO:0000256" key="2">
    <source>
        <dbReference type="ARBA" id="ARBA00022643"/>
    </source>
</evidence>
<keyword evidence="9" id="KW-1185">Reference proteome</keyword>
<gene>
    <name evidence="8" type="ORF">ADINL_1621</name>
</gene>
<dbReference type="EMBL" id="JMSZ01000021">
    <property type="protein sequence ID" value="KDE39984.1"/>
    <property type="molecule type" value="Genomic_DNA"/>
</dbReference>
<dbReference type="InterPro" id="IPR029039">
    <property type="entry name" value="Flavoprotein-like_sf"/>
</dbReference>
<evidence type="ECO:0000259" key="7">
    <source>
        <dbReference type="PROSITE" id="PS51384"/>
    </source>
</evidence>